<proteinExistence type="predicted"/>
<dbReference type="PANTHER" id="PTHR31018">
    <property type="entry name" value="SPORULATION-SPECIFIC PROTEIN-RELATED"/>
    <property type="match status" value="1"/>
</dbReference>
<evidence type="ECO:0000256" key="2">
    <source>
        <dbReference type="ARBA" id="ARBA00022512"/>
    </source>
</evidence>
<evidence type="ECO:0000256" key="1">
    <source>
        <dbReference type="ARBA" id="ARBA00004191"/>
    </source>
</evidence>
<dbReference type="SUPFAM" id="SSF52058">
    <property type="entry name" value="L domain-like"/>
    <property type="match status" value="3"/>
</dbReference>
<sequence>MNLNVRYFQEYSHRGGKSPISLSCANKLFIPVFILFIIFSCQKEEKQISYYGDINISNQTELDDFAQKDYEEICGNLTIYHDANDSLAVHIGYLSSLNSIRRIEGNLSIISTEINSLNGLENLEYVGGKLLIEDNQYLKTFSGLQNLKHVGSLAFSGNTHVRSFDNFEHLESIDSSIVIRNTYLEKITEFENISELKGDVVLENNSFLSNLSGLNNIESIGRDLIISKTAAKSGLNGFINLKTIGGDFSISGDTKLSDTTFRNLTTVNGYFELKSSGITNVDGFVSLKETGGVILTHMEEVTGFSNLQYVRGDFILNWNLFLNSLEGLNNLKTIEGLLWFNFNYELYDIDGLEGLESIGGLDINNTPLGNLNGFENLKEINGDILVISMSLKDYCGIKNALLNFQYDFRINNTLISVPEFLETLEENCPSE</sequence>
<evidence type="ECO:0000256" key="3">
    <source>
        <dbReference type="ARBA" id="ARBA00022525"/>
    </source>
</evidence>
<keyword evidence="5" id="KW-0325">Glycoprotein</keyword>
<dbReference type="InterPro" id="IPR051648">
    <property type="entry name" value="CWI-Assembly_Regulator"/>
</dbReference>
<keyword evidence="8" id="KW-1185">Reference proteome</keyword>
<dbReference type="PANTHER" id="PTHR31018:SF3">
    <property type="entry name" value="RECEPTOR PROTEIN-TYROSINE KINASE"/>
    <property type="match status" value="1"/>
</dbReference>
<dbReference type="Gene3D" id="3.80.20.20">
    <property type="entry name" value="Receptor L-domain"/>
    <property type="match status" value="3"/>
</dbReference>
<dbReference type="AlphaFoldDB" id="A0A9X3J3J3"/>
<evidence type="ECO:0000313" key="7">
    <source>
        <dbReference type="EMBL" id="MCY1719414.1"/>
    </source>
</evidence>
<keyword evidence="4" id="KW-0732">Signal</keyword>
<gene>
    <name evidence="7" type="ORF">OU798_03625</name>
</gene>
<accession>A0A9X3J3J3</accession>
<evidence type="ECO:0000256" key="5">
    <source>
        <dbReference type="ARBA" id="ARBA00023180"/>
    </source>
</evidence>
<evidence type="ECO:0000313" key="8">
    <source>
        <dbReference type="Proteomes" id="UP001145087"/>
    </source>
</evidence>
<keyword evidence="2" id="KW-0134">Cell wall</keyword>
<reference evidence="7" key="1">
    <citation type="submission" date="2022-11" db="EMBL/GenBank/DDBJ databases">
        <title>Marilongibacter aestuarii gen. nov., sp. nov., isolated from tidal flat sediment.</title>
        <authorList>
            <person name="Jiayan W."/>
        </authorList>
    </citation>
    <scope>NUCLEOTIDE SEQUENCE</scope>
    <source>
        <strain evidence="7">Z1-6</strain>
    </source>
</reference>
<dbReference type="RefSeq" id="WP_343331751.1">
    <property type="nucleotide sequence ID" value="NZ_JAPOHD010000007.1"/>
</dbReference>
<dbReference type="Proteomes" id="UP001145087">
    <property type="component" value="Unassembled WGS sequence"/>
</dbReference>
<dbReference type="EMBL" id="JAPOHD010000007">
    <property type="protein sequence ID" value="MCY1719414.1"/>
    <property type="molecule type" value="Genomic_DNA"/>
</dbReference>
<keyword evidence="3" id="KW-0964">Secreted</keyword>
<evidence type="ECO:0000259" key="6">
    <source>
        <dbReference type="Pfam" id="PF01030"/>
    </source>
</evidence>
<organism evidence="7 8">
    <name type="scientific">Draconibacterium aestuarii</name>
    <dbReference type="NCBI Taxonomy" id="2998507"/>
    <lineage>
        <taxon>Bacteria</taxon>
        <taxon>Pseudomonadati</taxon>
        <taxon>Bacteroidota</taxon>
        <taxon>Bacteroidia</taxon>
        <taxon>Marinilabiliales</taxon>
        <taxon>Prolixibacteraceae</taxon>
        <taxon>Draconibacterium</taxon>
    </lineage>
</organism>
<comment type="caution">
    <text evidence="7">The sequence shown here is derived from an EMBL/GenBank/DDBJ whole genome shotgun (WGS) entry which is preliminary data.</text>
</comment>
<protein>
    <recommendedName>
        <fullName evidence="6">Receptor L-domain domain-containing protein</fullName>
    </recommendedName>
</protein>
<dbReference type="GO" id="GO:0030313">
    <property type="term" value="C:cell envelope"/>
    <property type="evidence" value="ECO:0007669"/>
    <property type="project" value="UniProtKB-SubCell"/>
</dbReference>
<feature type="domain" description="Receptor L-domain" evidence="6">
    <location>
        <begin position="73"/>
        <end position="138"/>
    </location>
</feature>
<comment type="subcellular location">
    <subcellularLocation>
        <location evidence="1">Secreted</location>
        <location evidence="1">Cell wall</location>
    </subcellularLocation>
</comment>
<dbReference type="InterPro" id="IPR000494">
    <property type="entry name" value="Rcpt_L-dom"/>
</dbReference>
<name>A0A9X3J3J3_9BACT</name>
<dbReference type="InterPro" id="IPR036941">
    <property type="entry name" value="Rcpt_L-dom_sf"/>
</dbReference>
<dbReference type="Pfam" id="PF01030">
    <property type="entry name" value="Recep_L_domain"/>
    <property type="match status" value="1"/>
</dbReference>
<evidence type="ECO:0000256" key="4">
    <source>
        <dbReference type="ARBA" id="ARBA00022729"/>
    </source>
</evidence>